<organism evidence="5 6">
    <name type="scientific">Bradyrhizobium diazoefficiens</name>
    <dbReference type="NCBI Taxonomy" id="1355477"/>
    <lineage>
        <taxon>Bacteria</taxon>
        <taxon>Pseudomonadati</taxon>
        <taxon>Pseudomonadota</taxon>
        <taxon>Alphaproteobacteria</taxon>
        <taxon>Hyphomicrobiales</taxon>
        <taxon>Nitrobacteraceae</taxon>
        <taxon>Bradyrhizobium</taxon>
    </lineage>
</organism>
<accession>A0A0E4BSJ0</accession>
<evidence type="ECO:0000313" key="6">
    <source>
        <dbReference type="Proteomes" id="UP000063308"/>
    </source>
</evidence>
<evidence type="ECO:0000259" key="4">
    <source>
        <dbReference type="Pfam" id="PF02776"/>
    </source>
</evidence>
<feature type="domain" description="Thiamine pyrophosphate enzyme N-terminal TPP-binding" evidence="4">
    <location>
        <begin position="22"/>
        <end position="128"/>
    </location>
</feature>
<dbReference type="AlphaFoldDB" id="A0A0E4BSJ0"/>
<proteinExistence type="inferred from homology"/>
<dbReference type="PROSITE" id="PS00187">
    <property type="entry name" value="TPP_ENZYMES"/>
    <property type="match status" value="1"/>
</dbReference>
<dbReference type="InterPro" id="IPR029061">
    <property type="entry name" value="THDP-binding"/>
</dbReference>
<dbReference type="InterPro" id="IPR045229">
    <property type="entry name" value="TPP_enz"/>
</dbReference>
<dbReference type="PANTHER" id="PTHR18968:SF86">
    <property type="entry name" value="ACETOLACTATE SYNTHASE LARGE SUBUNIT ILVX-RELATED"/>
    <property type="match status" value="1"/>
</dbReference>
<dbReference type="EMBL" id="AP014685">
    <property type="protein sequence ID" value="BAR59123.1"/>
    <property type="molecule type" value="Genomic_DNA"/>
</dbReference>
<dbReference type="SUPFAM" id="SSF52518">
    <property type="entry name" value="Thiamin diphosphate-binding fold (THDP-binding)"/>
    <property type="match status" value="2"/>
</dbReference>
<feature type="domain" description="Thiamine pyrophosphate enzyme TPP-binding" evidence="3">
    <location>
        <begin position="397"/>
        <end position="534"/>
    </location>
</feature>
<reference evidence="5 6" key="1">
    <citation type="submission" date="2014-11" db="EMBL/GenBank/DDBJ databases">
        <title>Symbiosis island explosion on the genome of extra-slow-growing strains of soybean bradyrhizobia with massive insertion sequences.</title>
        <authorList>
            <person name="Iida T."/>
            <person name="Minamisawa K."/>
        </authorList>
    </citation>
    <scope>NUCLEOTIDE SEQUENCE [LARGE SCALE GENOMIC DNA]</scope>
    <source>
        <strain evidence="5 6">NK6</strain>
    </source>
</reference>
<sequence>MPRTMIGQMDHSKSPVVGAKRMNGAESLVRTMVKGGVDVCFTNPGTSEMHFVAALDRVPGMRCVLGLFEGVVTGAADGYFRMKGTPASTLLHLGPGLANGLANLHNAKKANSGIVNIVGQHAVYHIGYNAPLTSDIEGLARPMSSWVRTSPDSKSVAADGAAAIAAAKSAPPQIATLILPADTAWNEADGIAEVPAEQQRASYSPQAVEQAAKILHGDGEGTLLLMTGSALSEQGLALAERIAAKTGCTVMGPTFRPKMARGRGRFSIDRIHYVIENALPMLAKFRHIVLVESDDPVAFFAYPNKPSVLRPEGCDVHRMTSWGENSVAALEALAGAVKASAKDVKPQAVQELVKPTGALTHASIAQSIAYAIPENAILVDESLTTGRAFFPPTAAAAPHDWLQNMGGSIGFSTPLSIGAAIACPDRKVITMVGDGSAMYTIQSLWTQARENLNIVTIVFANRIYQILRGEFDNVGAGEPGQRANDMLRLDRPTLDFVALAKGMGVPGRAVTNADEFNKALAEAVAEPGPRLIEVQM</sequence>
<dbReference type="OMA" id="QHATYHI"/>
<dbReference type="InterPro" id="IPR011766">
    <property type="entry name" value="TPP_enzyme_TPP-bd"/>
</dbReference>
<dbReference type="Proteomes" id="UP000063308">
    <property type="component" value="Chromosome"/>
</dbReference>
<dbReference type="GO" id="GO:0050660">
    <property type="term" value="F:flavin adenine dinucleotide binding"/>
    <property type="evidence" value="ECO:0007669"/>
    <property type="project" value="TreeGrafter"/>
</dbReference>
<comment type="similarity">
    <text evidence="1">Belongs to the TPP enzyme family.</text>
</comment>
<dbReference type="InterPro" id="IPR000399">
    <property type="entry name" value="TPP-bd_CS"/>
</dbReference>
<dbReference type="Gene3D" id="3.40.50.970">
    <property type="match status" value="2"/>
</dbReference>
<dbReference type="PANTHER" id="PTHR18968">
    <property type="entry name" value="THIAMINE PYROPHOSPHATE ENZYMES"/>
    <property type="match status" value="1"/>
</dbReference>
<dbReference type="InterPro" id="IPR012001">
    <property type="entry name" value="Thiamin_PyroP_enz_TPP-bd_dom"/>
</dbReference>
<dbReference type="GO" id="GO:0000287">
    <property type="term" value="F:magnesium ion binding"/>
    <property type="evidence" value="ECO:0007669"/>
    <property type="project" value="InterPro"/>
</dbReference>
<keyword evidence="2" id="KW-0786">Thiamine pyrophosphate</keyword>
<evidence type="ECO:0000256" key="1">
    <source>
        <dbReference type="ARBA" id="ARBA00007812"/>
    </source>
</evidence>
<evidence type="ECO:0000256" key="2">
    <source>
        <dbReference type="ARBA" id="ARBA00023052"/>
    </source>
</evidence>
<protein>
    <submittedName>
        <fullName evidence="5">Uncharacterized protein</fullName>
    </submittedName>
</protein>
<dbReference type="NCBIfam" id="NF005760">
    <property type="entry name" value="PRK07586.1"/>
    <property type="match status" value="1"/>
</dbReference>
<dbReference type="GO" id="GO:0003984">
    <property type="term" value="F:acetolactate synthase activity"/>
    <property type="evidence" value="ECO:0007669"/>
    <property type="project" value="TreeGrafter"/>
</dbReference>
<dbReference type="GO" id="GO:0030976">
    <property type="term" value="F:thiamine pyrophosphate binding"/>
    <property type="evidence" value="ECO:0007669"/>
    <property type="project" value="InterPro"/>
</dbReference>
<dbReference type="Pfam" id="PF02775">
    <property type="entry name" value="TPP_enzyme_C"/>
    <property type="match status" value="1"/>
</dbReference>
<name>A0A0E4BSJ0_9BRAD</name>
<dbReference type="Pfam" id="PF02776">
    <property type="entry name" value="TPP_enzyme_N"/>
    <property type="match status" value="1"/>
</dbReference>
<dbReference type="GO" id="GO:0044281">
    <property type="term" value="P:small molecule metabolic process"/>
    <property type="evidence" value="ECO:0007669"/>
    <property type="project" value="UniProtKB-ARBA"/>
</dbReference>
<dbReference type="CDD" id="cd02002">
    <property type="entry name" value="TPP_BFDC"/>
    <property type="match status" value="1"/>
</dbReference>
<dbReference type="CDD" id="cd07035">
    <property type="entry name" value="TPP_PYR_POX_like"/>
    <property type="match status" value="1"/>
</dbReference>
<evidence type="ECO:0000259" key="3">
    <source>
        <dbReference type="Pfam" id="PF02775"/>
    </source>
</evidence>
<evidence type="ECO:0000313" key="5">
    <source>
        <dbReference type="EMBL" id="BAR59123.1"/>
    </source>
</evidence>
<gene>
    <name evidence="5" type="ORF">NK6_5968</name>
</gene>